<dbReference type="STRING" id="587909.SAMN05421810_104268"/>
<proteinExistence type="predicted"/>
<dbReference type="Pfam" id="PF01740">
    <property type="entry name" value="STAS"/>
    <property type="match status" value="1"/>
</dbReference>
<evidence type="ECO:0000259" key="1">
    <source>
        <dbReference type="PROSITE" id="PS50801"/>
    </source>
</evidence>
<evidence type="ECO:0000313" key="2">
    <source>
        <dbReference type="EMBL" id="SFQ03700.1"/>
    </source>
</evidence>
<dbReference type="PROSITE" id="PS50801">
    <property type="entry name" value="STAS"/>
    <property type="match status" value="1"/>
</dbReference>
<protein>
    <submittedName>
        <fullName evidence="2">RsbT antagonist protein RsbS</fullName>
    </submittedName>
</protein>
<dbReference type="RefSeq" id="WP_092530646.1">
    <property type="nucleotide sequence ID" value="NZ_FOWW01000004.1"/>
</dbReference>
<dbReference type="Gene3D" id="3.30.750.24">
    <property type="entry name" value="STAS domain"/>
    <property type="match status" value="1"/>
</dbReference>
<dbReference type="SUPFAM" id="SSF52091">
    <property type="entry name" value="SpoIIaa-like"/>
    <property type="match status" value="1"/>
</dbReference>
<dbReference type="PANTHER" id="PTHR33745">
    <property type="entry name" value="RSBT ANTAGONIST PROTEIN RSBS-RELATED"/>
    <property type="match status" value="1"/>
</dbReference>
<organism evidence="2 3">
    <name type="scientific">Amycolatopsis arida</name>
    <dbReference type="NCBI Taxonomy" id="587909"/>
    <lineage>
        <taxon>Bacteria</taxon>
        <taxon>Bacillati</taxon>
        <taxon>Actinomycetota</taxon>
        <taxon>Actinomycetes</taxon>
        <taxon>Pseudonocardiales</taxon>
        <taxon>Pseudonocardiaceae</taxon>
        <taxon>Amycolatopsis</taxon>
    </lineage>
</organism>
<dbReference type="OrthoDB" id="9797171at2"/>
<dbReference type="Proteomes" id="UP000198727">
    <property type="component" value="Unassembled WGS sequence"/>
</dbReference>
<name>A0A1I5V8D8_9PSEU</name>
<sequence length="127" mass="13528">MGGNGEIPVLQLGDVLLVTIQTELHDRLALRLQEALTERVHRTGARGVVIDISAVEIVDSFLARVLHDVAAATTALAARTIVAGMRPEVAITLTELGLPLRGLRTALDVDRAFRLLHEPGGGAPERA</sequence>
<dbReference type="CDD" id="cd07041">
    <property type="entry name" value="STAS_RsbR_RsbS_like"/>
    <property type="match status" value="1"/>
</dbReference>
<dbReference type="InterPro" id="IPR051932">
    <property type="entry name" value="Bact_StressResp_Reg"/>
</dbReference>
<dbReference type="PANTHER" id="PTHR33745:SF1">
    <property type="entry name" value="RSBT ANTAGONIST PROTEIN RSBS"/>
    <property type="match status" value="1"/>
</dbReference>
<gene>
    <name evidence="2" type="ORF">SAMN05421810_104268</name>
</gene>
<keyword evidence="3" id="KW-1185">Reference proteome</keyword>
<dbReference type="InterPro" id="IPR002645">
    <property type="entry name" value="STAS_dom"/>
</dbReference>
<dbReference type="AlphaFoldDB" id="A0A1I5V8D8"/>
<dbReference type="EMBL" id="FOWW01000004">
    <property type="protein sequence ID" value="SFQ03700.1"/>
    <property type="molecule type" value="Genomic_DNA"/>
</dbReference>
<accession>A0A1I5V8D8</accession>
<reference evidence="3" key="1">
    <citation type="submission" date="2016-10" db="EMBL/GenBank/DDBJ databases">
        <authorList>
            <person name="Varghese N."/>
            <person name="Submissions S."/>
        </authorList>
    </citation>
    <scope>NUCLEOTIDE SEQUENCE [LARGE SCALE GENOMIC DNA]</scope>
    <source>
        <strain evidence="3">CGMCC 4.5579</strain>
    </source>
</reference>
<evidence type="ECO:0000313" key="3">
    <source>
        <dbReference type="Proteomes" id="UP000198727"/>
    </source>
</evidence>
<dbReference type="InterPro" id="IPR036513">
    <property type="entry name" value="STAS_dom_sf"/>
</dbReference>
<feature type="domain" description="STAS" evidence="1">
    <location>
        <begin position="5"/>
        <end position="116"/>
    </location>
</feature>